<comment type="function">
    <text evidence="12">Non-catalytic component of the NSL histone acetyltransferase complex, a multiprotein complex that mediates histone H4 acetylation at 'Lys-5'- and 'Lys-8' (H4K5ac and H4K8ac) at transcription start sites and promotes transcription initiation. Required for NSL complex stability and for transcription of intraciliary transport genes in both ciliated and non-ciliated cells by regulating histone H4 acetylation at 'Lys-5'- and 'Lys-12' (H4K5ac and H4K12ac). This is necessary for cilium assembly in ciliated cells and for organization of the microtubule cytoskeleton in non-ciliated cells. Required within the NSL complex to maintain nuclear architecture stability by promoting KAT8-mediated acetylation of lamin LMNA.</text>
</comment>
<feature type="compositionally biased region" description="Polar residues" evidence="14">
    <location>
        <begin position="552"/>
        <end position="563"/>
    </location>
</feature>
<keyword evidence="5" id="KW-0597">Phosphoprotein</keyword>
<feature type="compositionally biased region" description="Polar residues" evidence="14">
    <location>
        <begin position="269"/>
        <end position="279"/>
    </location>
</feature>
<comment type="subunit">
    <text evidence="13">Component of the NSL complex at least composed of KAT8/MOF, KANSL1, KANSL2, KANSL3, MCRS1, PHF20, OGT1/OGT, WDR5 and HCFC1.</text>
</comment>
<dbReference type="PANTHER" id="PTHR13453:SF1">
    <property type="entry name" value="KAT8 REGULATORY NSL COMPLEX SUBUNIT 2"/>
    <property type="match status" value="1"/>
</dbReference>
<dbReference type="GO" id="GO:0005739">
    <property type="term" value="C:mitochondrion"/>
    <property type="evidence" value="ECO:0007669"/>
    <property type="project" value="UniProtKB-SubCell"/>
</dbReference>
<feature type="compositionally biased region" description="Basic residues" evidence="14">
    <location>
        <begin position="330"/>
        <end position="341"/>
    </location>
</feature>
<keyword evidence="6" id="KW-0832">Ubl conjugation</keyword>
<feature type="region of interest" description="Disordered" evidence="14">
    <location>
        <begin position="1029"/>
        <end position="1110"/>
    </location>
</feature>
<evidence type="ECO:0000256" key="1">
    <source>
        <dbReference type="ARBA" id="ARBA00004123"/>
    </source>
</evidence>
<evidence type="ECO:0000313" key="16">
    <source>
        <dbReference type="EMBL" id="OXA63174.1"/>
    </source>
</evidence>
<feature type="region of interest" description="Disordered" evidence="14">
    <location>
        <begin position="178"/>
        <end position="398"/>
    </location>
</feature>
<dbReference type="GO" id="GO:0044545">
    <property type="term" value="C:NSL complex"/>
    <property type="evidence" value="ECO:0007669"/>
    <property type="project" value="TreeGrafter"/>
</dbReference>
<organism evidence="16 17">
    <name type="scientific">Folsomia candida</name>
    <name type="common">Springtail</name>
    <dbReference type="NCBI Taxonomy" id="158441"/>
    <lineage>
        <taxon>Eukaryota</taxon>
        <taxon>Metazoa</taxon>
        <taxon>Ecdysozoa</taxon>
        <taxon>Arthropoda</taxon>
        <taxon>Hexapoda</taxon>
        <taxon>Collembola</taxon>
        <taxon>Entomobryomorpha</taxon>
        <taxon>Isotomoidea</taxon>
        <taxon>Isotomidae</taxon>
        <taxon>Proisotominae</taxon>
        <taxon>Folsomia</taxon>
    </lineage>
</organism>
<feature type="compositionally biased region" description="Basic residues" evidence="14">
    <location>
        <begin position="370"/>
        <end position="379"/>
    </location>
</feature>
<dbReference type="EMBL" id="LNIX01000001">
    <property type="protein sequence ID" value="OXA63174.1"/>
    <property type="molecule type" value="Genomic_DNA"/>
</dbReference>
<reference evidence="16 17" key="1">
    <citation type="submission" date="2015-12" db="EMBL/GenBank/DDBJ databases">
        <title>The genome of Folsomia candida.</title>
        <authorList>
            <person name="Faddeeva A."/>
            <person name="Derks M.F."/>
            <person name="Anvar Y."/>
            <person name="Smit S."/>
            <person name="Van Straalen N."/>
            <person name="Roelofs D."/>
        </authorList>
    </citation>
    <scope>NUCLEOTIDE SEQUENCE [LARGE SCALE GENOMIC DNA]</scope>
    <source>
        <strain evidence="16 17">VU population</strain>
        <tissue evidence="16">Whole body</tissue>
    </source>
</reference>
<evidence type="ECO:0000256" key="4">
    <source>
        <dbReference type="ARBA" id="ARBA00022499"/>
    </source>
</evidence>
<evidence type="ECO:0000256" key="12">
    <source>
        <dbReference type="ARBA" id="ARBA00093359"/>
    </source>
</evidence>
<gene>
    <name evidence="16" type="ORF">Fcan01_03195</name>
</gene>
<feature type="compositionally biased region" description="Low complexity" evidence="14">
    <location>
        <begin position="386"/>
        <end position="395"/>
    </location>
</feature>
<feature type="region of interest" description="Disordered" evidence="14">
    <location>
        <begin position="1611"/>
        <end position="1643"/>
    </location>
</feature>
<evidence type="ECO:0000256" key="10">
    <source>
        <dbReference type="ARBA" id="ARBA00032947"/>
    </source>
</evidence>
<feature type="region of interest" description="Disordered" evidence="14">
    <location>
        <begin position="410"/>
        <end position="439"/>
    </location>
</feature>
<dbReference type="PANTHER" id="PTHR13453">
    <property type="entry name" value="KAT8 REGULATORY NSL COMPLEX SUBUNIT 2"/>
    <property type="match status" value="1"/>
</dbReference>
<feature type="domain" description="KANL2-like probable zinc-finger" evidence="15">
    <location>
        <begin position="1467"/>
        <end position="1525"/>
    </location>
</feature>
<evidence type="ECO:0000256" key="5">
    <source>
        <dbReference type="ARBA" id="ARBA00022553"/>
    </source>
</evidence>
<keyword evidence="4" id="KW-1017">Isopeptide bond</keyword>
<dbReference type="GO" id="GO:0005634">
    <property type="term" value="C:nucleus"/>
    <property type="evidence" value="ECO:0007669"/>
    <property type="project" value="UniProtKB-SubCell"/>
</dbReference>
<evidence type="ECO:0000256" key="6">
    <source>
        <dbReference type="ARBA" id="ARBA00022843"/>
    </source>
</evidence>
<name>A0A226F169_FOLCA</name>
<protein>
    <recommendedName>
        <fullName evidence="3">KAT8 regulatory NSL complex subunit 2</fullName>
    </recommendedName>
    <alternativeName>
        <fullName evidence="11">NSL complex protein NSL2</fullName>
    </alternativeName>
    <alternativeName>
        <fullName evidence="10">Non-specific lethal 2 homolog</fullName>
    </alternativeName>
</protein>
<feature type="region of interest" description="Disordered" evidence="14">
    <location>
        <begin position="865"/>
        <end position="888"/>
    </location>
</feature>
<sequence length="1643" mass="185444">MSSAGGAGKRRSSGSSLVKEGGIEKLVKKFAELVCESSTIAEKFVKLEEICETLKICRGKLHVLETDEASTVLADIEPDYQQKLTSNIADIFTEQVENGKLILEEIDATISELQTLFDTIRNKFEERKRGVISLSGATALSYEDCRSILTFLKLKHSSFCIFNFSTLKLVEEPRSFSKDWPDEDNMSEQKALEISRPNSPAATEQLSSLLEATTSTHKSSSHRSRKEKLVVRSFSTESNESDKELMEPHILTREEFLREKKKKYKTESDSPIPNNGSRDSSPPSSPPKVKSPETLLTANILGESFPSPKKENLCNNEDEGGTGSPEKSKTKSRPRKYKKKTNSGFNMKEKSSSSTRTKKSKLPKPEKRPKVDRKLKRILSLKSEKTSTSIASSAKKLSKKRLPKVLKFPAEEVKQSSSPNTEICSPLNSSTAGPSSSPSFSASSSSSPFLIKSPRCAMSFALPKPATVSSCSSVAYPPATKRRSIFTHETIRVLPELQSKLVKYSVLNERLRKFSKVPLFTLPQPILRKKKSSLSPKKLLRKSSFVTKKSDSANTQQANSPKNNIAPRCLSNPDMLQDISCELDALTLSRGIGMLQDLVKNISPNQMKMEGVTIPQICAEAVAKLGKVASEFPTSSDDEEDENEENIEHPYVHHAKNLIRNKGTIKELKVLMEAKTNLDAAGGEDRNVHSPSFNPLFPAGSSFMRQTPFPRLPRIRTEELEVLKELLTPDDDFDLREDEIETIKLYIELIRSELNAFKEDQKHMSRTTSMLKNPENQSDLVNQRRKIVDAYMIPVKFSSAEQRLRVRAALPGVILSKEEVADKVLKSQSDSLQELKTQKLRNGKSVPFDSRLIDLSNKDAAIIKNKTPSTNPKKTETQTYPLTFPPPHQMEVTADSTIINEEPVTRLRDGKELRHDRKPLDIFREEPCFKVEVKPELFESEIRHWNADRIHDDYSKRVDANMKRLRDGRYEYEYGQGSKMTSSAQGRAVTDDDGKDLKSLVCTKKGNASLTCTVTSDKCMIQSLPSINASSSSSSSSISYHPHSVVSTPPPLLPQSAQEHGFKRNLFTSSPDISSNGTSHTPSYSSSSKLLSSSHQQSQPNKVRYSRQHHSSLYPPFDNNHCSFAINHCPHPRAPNSRFCISHVDEGATLHFERCNYVKEDGMCLRYIPRSNLRSIQIFCEMHATIVANAKKKQHKQEKARIKLENDDILLTQLSNNVARTKGAIMETSSDEYEHFRVEKELVEDNYETLNDSSGSDSDDEDIDASKILTTAQQEDDDNTDVDDLQFGEHLMDDPSAINYDCLRNAGYFTVDEIAKIYQQKLLQKKQILLRLMEIDKLKFKHGWRQYNRQKLELKKQNINFTTDPKFISTSNLQGPMNIKSRAAFQNFIKDEIKINNETKAIMNHRVDRGPRALLRRQILKKRQRIFEADPDMRARHESKEEAIINSRPRYPTFACSAGSGGHAGLVRCTQTAMPLSRFCVTHIVQDPNQKLFKPCLFKYGPDPDDICQTPVLTELEKYGCPLHALPMPPKDPPHTLKENRKPKIEEEIDKIIMQENNEETSLSDNETEEEGSEDGEDENGDDYAEKELEHLVGDEVVDKNHFKETIMSIYTNGLYNTDSEESDDTESEGDERDDQPLTEQRT</sequence>
<feature type="compositionally biased region" description="Low complexity" evidence="14">
    <location>
        <begin position="1029"/>
        <end position="1047"/>
    </location>
</feature>
<evidence type="ECO:0000256" key="14">
    <source>
        <dbReference type="SAM" id="MobiDB-lite"/>
    </source>
</evidence>
<dbReference type="OrthoDB" id="677315at2759"/>
<keyword evidence="17" id="KW-1185">Reference proteome</keyword>
<evidence type="ECO:0000256" key="2">
    <source>
        <dbReference type="ARBA" id="ARBA00004173"/>
    </source>
</evidence>
<proteinExistence type="predicted"/>
<dbReference type="InterPro" id="IPR025927">
    <property type="entry name" value="Znf_KANL2-like"/>
</dbReference>
<keyword evidence="9" id="KW-0539">Nucleus</keyword>
<evidence type="ECO:0000256" key="11">
    <source>
        <dbReference type="ARBA" id="ARBA00033378"/>
    </source>
</evidence>
<feature type="compositionally biased region" description="Basic and acidic residues" evidence="14">
    <location>
        <begin position="240"/>
        <end position="258"/>
    </location>
</feature>
<evidence type="ECO:0000256" key="7">
    <source>
        <dbReference type="ARBA" id="ARBA00022853"/>
    </source>
</evidence>
<dbReference type="GO" id="GO:0006325">
    <property type="term" value="P:chromatin organization"/>
    <property type="evidence" value="ECO:0007669"/>
    <property type="project" value="UniProtKB-KW"/>
</dbReference>
<feature type="region of interest" description="Disordered" evidence="14">
    <location>
        <begin position="1554"/>
        <end position="1593"/>
    </location>
</feature>
<dbReference type="Pfam" id="PF13891">
    <property type="entry name" value="zf-C3HC3H_KANSL2"/>
    <property type="match status" value="2"/>
</dbReference>
<evidence type="ECO:0000313" key="17">
    <source>
        <dbReference type="Proteomes" id="UP000198287"/>
    </source>
</evidence>
<dbReference type="STRING" id="158441.A0A226F169"/>
<comment type="subcellular location">
    <subcellularLocation>
        <location evidence="2">Mitochondrion</location>
    </subcellularLocation>
    <subcellularLocation>
        <location evidence="1">Nucleus</location>
    </subcellularLocation>
</comment>
<keyword evidence="8" id="KW-0496">Mitochondrion</keyword>
<feature type="compositionally biased region" description="Polar residues" evidence="14">
    <location>
        <begin position="196"/>
        <end position="212"/>
    </location>
</feature>
<feature type="compositionally biased region" description="Low complexity" evidence="14">
    <location>
        <begin position="425"/>
        <end position="439"/>
    </location>
</feature>
<evidence type="ECO:0000256" key="3">
    <source>
        <dbReference type="ARBA" id="ARBA00015508"/>
    </source>
</evidence>
<feature type="compositionally biased region" description="Basic and acidic residues" evidence="14">
    <location>
        <begin position="1584"/>
        <end position="1593"/>
    </location>
</feature>
<feature type="compositionally biased region" description="Low complexity" evidence="14">
    <location>
        <begin position="1074"/>
        <end position="1101"/>
    </location>
</feature>
<accession>A0A226F169</accession>
<evidence type="ECO:0000256" key="9">
    <source>
        <dbReference type="ARBA" id="ARBA00023242"/>
    </source>
</evidence>
<comment type="caution">
    <text evidence="16">The sequence shown here is derived from an EMBL/GenBank/DDBJ whole genome shotgun (WGS) entry which is preliminary data.</text>
</comment>
<feature type="compositionally biased region" description="Acidic residues" evidence="14">
    <location>
        <begin position="1566"/>
        <end position="1583"/>
    </location>
</feature>
<dbReference type="Proteomes" id="UP000198287">
    <property type="component" value="Unassembled WGS sequence"/>
</dbReference>
<evidence type="ECO:0000256" key="8">
    <source>
        <dbReference type="ARBA" id="ARBA00023128"/>
    </source>
</evidence>
<feature type="compositionally biased region" description="Acidic residues" evidence="14">
    <location>
        <begin position="1619"/>
        <end position="1634"/>
    </location>
</feature>
<dbReference type="InterPro" id="IPR026316">
    <property type="entry name" value="NSL2"/>
</dbReference>
<feature type="region of interest" description="Disordered" evidence="14">
    <location>
        <begin position="545"/>
        <end position="569"/>
    </location>
</feature>
<evidence type="ECO:0000259" key="15">
    <source>
        <dbReference type="Pfam" id="PF13891"/>
    </source>
</evidence>
<evidence type="ECO:0000256" key="13">
    <source>
        <dbReference type="ARBA" id="ARBA00093543"/>
    </source>
</evidence>
<keyword evidence="7" id="KW-0156">Chromatin regulator</keyword>
<feature type="domain" description="KANL2-like probable zinc-finger" evidence="15">
    <location>
        <begin position="1122"/>
        <end position="1184"/>
    </location>
</feature>